<dbReference type="Pfam" id="PF04304">
    <property type="entry name" value="DUF454"/>
    <property type="match status" value="1"/>
</dbReference>
<keyword evidence="1" id="KW-0812">Transmembrane</keyword>
<protein>
    <recommendedName>
        <fullName evidence="4">DUF454 domain-containing protein</fullName>
    </recommendedName>
</protein>
<dbReference type="PANTHER" id="PTHR35813:SF1">
    <property type="entry name" value="INNER MEMBRANE PROTEIN YBAN"/>
    <property type="match status" value="1"/>
</dbReference>
<proteinExistence type="predicted"/>
<evidence type="ECO:0000313" key="2">
    <source>
        <dbReference type="EMBL" id="OIR10856.1"/>
    </source>
</evidence>
<reference evidence="2 3" key="1">
    <citation type="submission" date="2016-08" db="EMBL/GenBank/DDBJ databases">
        <title>New Insights into Marine Group III Euryarchaeota, from dark to light.</title>
        <authorList>
            <person name="Haro-Moreno J.M."/>
            <person name="Rodriguez-Valera F."/>
            <person name="Lopez-Garcia P."/>
            <person name="Moreira D."/>
            <person name="Martin-Cuadrado A.B."/>
        </authorList>
    </citation>
    <scope>NUCLEOTIDE SEQUENCE [LARGE SCALE GENOMIC DNA]</scope>
    <source>
        <strain evidence="2">CG-Epi6</strain>
    </source>
</reference>
<dbReference type="PANTHER" id="PTHR35813">
    <property type="entry name" value="INNER MEMBRANE PROTEIN YBAN"/>
    <property type="match status" value="1"/>
</dbReference>
<evidence type="ECO:0000313" key="3">
    <source>
        <dbReference type="Proteomes" id="UP000183403"/>
    </source>
</evidence>
<evidence type="ECO:0000256" key="1">
    <source>
        <dbReference type="SAM" id="Phobius"/>
    </source>
</evidence>
<dbReference type="Proteomes" id="UP000183403">
    <property type="component" value="Unassembled WGS sequence"/>
</dbReference>
<accession>A0A1J5T3M7</accession>
<comment type="caution">
    <text evidence="2">The sequence shown here is derived from an EMBL/GenBank/DDBJ whole genome shotgun (WGS) entry which is preliminary data.</text>
</comment>
<evidence type="ECO:0008006" key="4">
    <source>
        <dbReference type="Google" id="ProtNLM"/>
    </source>
</evidence>
<feature type="transmembrane region" description="Helical" evidence="1">
    <location>
        <begin position="52"/>
        <end position="74"/>
    </location>
</feature>
<dbReference type="GO" id="GO:0005886">
    <property type="term" value="C:plasma membrane"/>
    <property type="evidence" value="ECO:0007669"/>
    <property type="project" value="TreeGrafter"/>
</dbReference>
<feature type="transmembrane region" description="Helical" evidence="1">
    <location>
        <begin position="99"/>
        <end position="119"/>
    </location>
</feature>
<dbReference type="EMBL" id="MIYV01000021">
    <property type="protein sequence ID" value="OIR10856.1"/>
    <property type="molecule type" value="Genomic_DNA"/>
</dbReference>
<keyword evidence="1" id="KW-0472">Membrane</keyword>
<name>A0A1J5T3M7_9ARCH</name>
<dbReference type="AlphaFoldDB" id="A0A1J5T3M7"/>
<dbReference type="InterPro" id="IPR007401">
    <property type="entry name" value="DUF454"/>
</dbReference>
<feature type="transmembrane region" description="Helical" evidence="1">
    <location>
        <begin position="28"/>
        <end position="46"/>
    </location>
</feature>
<keyword evidence="1" id="KW-1133">Transmembrane helix</keyword>
<gene>
    <name evidence="2" type="ORF">BEU03_00805</name>
</gene>
<organism evidence="2 3">
    <name type="scientific">Marine Group III euryarchaeote CG-Epi6</name>
    <dbReference type="NCBI Taxonomy" id="1889000"/>
    <lineage>
        <taxon>Archaea</taxon>
        <taxon>Methanobacteriati</taxon>
        <taxon>Thermoplasmatota</taxon>
        <taxon>Thermoplasmata</taxon>
        <taxon>Candidatus Thermoprofundales</taxon>
    </lineage>
</organism>
<sequence length="163" mass="18540">MSDFERLETIDEIVKEYCVSSSPLKSRIYVSLGYLFVFFAIIGIWIPGWPTVSWAVPAAFLFSLSNETLFRWALSNKYFGKAMFEYYATGKTLPRHVKYIIAFFIFLMSSFSAYFVWFVSTKGDGVLQDPSSWNGADPGFGSGTIFVVGFIGIWYVLSQVKSR</sequence>
<feature type="transmembrane region" description="Helical" evidence="1">
    <location>
        <begin position="139"/>
        <end position="157"/>
    </location>
</feature>